<organism evidence="1 2">
    <name type="scientific">Rhabditophanes sp. KR3021</name>
    <dbReference type="NCBI Taxonomy" id="114890"/>
    <lineage>
        <taxon>Eukaryota</taxon>
        <taxon>Metazoa</taxon>
        <taxon>Ecdysozoa</taxon>
        <taxon>Nematoda</taxon>
        <taxon>Chromadorea</taxon>
        <taxon>Rhabditida</taxon>
        <taxon>Tylenchina</taxon>
        <taxon>Panagrolaimomorpha</taxon>
        <taxon>Strongyloidoidea</taxon>
        <taxon>Alloionematidae</taxon>
        <taxon>Rhabditophanes</taxon>
    </lineage>
</organism>
<evidence type="ECO:0000313" key="1">
    <source>
        <dbReference type="Proteomes" id="UP000095286"/>
    </source>
</evidence>
<dbReference type="WBParaSite" id="RSKR_0001119600.1">
    <property type="protein sequence ID" value="RSKR_0001119600.1"/>
    <property type="gene ID" value="RSKR_0001119600"/>
</dbReference>
<name>A0AC35UH02_9BILA</name>
<sequence>MITSIQVNSQKRNESVSIPHRRSKQNLGCFLDEKLFETKQVIPEHDISYAKKLSANTPVNYSSDPIQSEDINHLNSASNGSKKGNRKIKKTPQTTTTLGSAFPSSLVEEKAAVTFTTLSVQKEKKEDYWYYDKESDGFYYEFAGSRGWKKRNKNTPLKDLNATPQPMKYKNNVPVEIPRPSEHNYVQQHYGNKDYNNMNNMTKQDYVINNKAHLPSTSSSGSLNSNNQIYDPQSDGYYYNLSGVEGWKKRTEMVSCSKNSCSSPNFINAQPHRSQMHSTESAVSGESVFINNEVDFWDRQIKDEFGSSVQSAASTASSSLSDEIMNNRYFLENPNCITKQTFASYMTDDVPVKKSNSLLLKNDFFKNPEPVQPKMMSAIGSQRPSSKSPSHQDENQVANLNVYPNNSNIFDSNPYYNQYSSRKDMEDVSKYSLGMREISNVFNEALQDPDQNIYSRPSIMEPSKTNVWGYEHYDQEPYGFETLDLSRTKALEQIWNMPVSGIAYSE</sequence>
<evidence type="ECO:0000313" key="2">
    <source>
        <dbReference type="WBParaSite" id="RSKR_0001119600.1"/>
    </source>
</evidence>
<protein>
    <submittedName>
        <fullName evidence="2">WW domain-containing protein</fullName>
    </submittedName>
</protein>
<proteinExistence type="predicted"/>
<reference evidence="2" key="1">
    <citation type="submission" date="2016-11" db="UniProtKB">
        <authorList>
            <consortium name="WormBaseParasite"/>
        </authorList>
    </citation>
    <scope>IDENTIFICATION</scope>
    <source>
        <strain evidence="2">KR3021</strain>
    </source>
</reference>
<accession>A0AC35UH02</accession>
<dbReference type="Proteomes" id="UP000095286">
    <property type="component" value="Unplaced"/>
</dbReference>